<evidence type="ECO:0000313" key="1">
    <source>
        <dbReference type="EMBL" id="MFD0802425.1"/>
    </source>
</evidence>
<dbReference type="EMBL" id="JBHTHR010000470">
    <property type="protein sequence ID" value="MFD0802425.1"/>
    <property type="molecule type" value="Genomic_DNA"/>
</dbReference>
<reference evidence="2" key="1">
    <citation type="journal article" date="2019" name="Int. J. Syst. Evol. Microbiol.">
        <title>The Global Catalogue of Microorganisms (GCM) 10K type strain sequencing project: providing services to taxonomists for standard genome sequencing and annotation.</title>
        <authorList>
            <consortium name="The Broad Institute Genomics Platform"/>
            <consortium name="The Broad Institute Genome Sequencing Center for Infectious Disease"/>
            <person name="Wu L."/>
            <person name="Ma J."/>
        </authorList>
    </citation>
    <scope>NUCLEOTIDE SEQUENCE [LARGE SCALE GENOMIC DNA]</scope>
    <source>
        <strain evidence="2">CCUG 63369</strain>
    </source>
</reference>
<organism evidence="1 2">
    <name type="scientific">Streptomonospora algeriensis</name>
    <dbReference type="NCBI Taxonomy" id="995084"/>
    <lineage>
        <taxon>Bacteria</taxon>
        <taxon>Bacillati</taxon>
        <taxon>Actinomycetota</taxon>
        <taxon>Actinomycetes</taxon>
        <taxon>Streptosporangiales</taxon>
        <taxon>Nocardiopsidaceae</taxon>
        <taxon>Streptomonospora</taxon>
    </lineage>
</organism>
<gene>
    <name evidence="1" type="ORF">ACFQZU_14025</name>
</gene>
<accession>A0ABW3BHA2</accession>
<dbReference type="Proteomes" id="UP001596956">
    <property type="component" value="Unassembled WGS sequence"/>
</dbReference>
<comment type="caution">
    <text evidence="1">The sequence shown here is derived from an EMBL/GenBank/DDBJ whole genome shotgun (WGS) entry which is preliminary data.</text>
</comment>
<proteinExistence type="predicted"/>
<sequence length="105" mass="11173">MNTTLRKTRAAAEHALRSTRTDAAHLRLLDLLHALKAYEEAVGGDPAEIGPRLERLRTATARVVAGVRGSGPVSVPAAVTVRELDEILAGALWTAQSREPELIAG</sequence>
<keyword evidence="2" id="KW-1185">Reference proteome</keyword>
<protein>
    <submittedName>
        <fullName evidence="1">Uncharacterized protein</fullName>
    </submittedName>
</protein>
<name>A0ABW3BHA2_9ACTN</name>
<evidence type="ECO:0000313" key="2">
    <source>
        <dbReference type="Proteomes" id="UP001596956"/>
    </source>
</evidence>